<name>A0A9W9TQW4_PENCI</name>
<reference evidence="2" key="2">
    <citation type="journal article" date="2023" name="IMA Fungus">
        <title>Comparative genomic study of the Penicillium genus elucidates a diverse pangenome and 15 lateral gene transfer events.</title>
        <authorList>
            <person name="Petersen C."/>
            <person name="Sorensen T."/>
            <person name="Nielsen M.R."/>
            <person name="Sondergaard T.E."/>
            <person name="Sorensen J.L."/>
            <person name="Fitzpatrick D.A."/>
            <person name="Frisvad J.C."/>
            <person name="Nielsen K.L."/>
        </authorList>
    </citation>
    <scope>NUCLEOTIDE SEQUENCE</scope>
    <source>
        <strain evidence="2">IBT 23319</strain>
    </source>
</reference>
<comment type="caution">
    <text evidence="2">The sequence shown here is derived from an EMBL/GenBank/DDBJ whole genome shotgun (WGS) entry which is preliminary data.</text>
</comment>
<evidence type="ECO:0000313" key="3">
    <source>
        <dbReference type="Proteomes" id="UP001147733"/>
    </source>
</evidence>
<proteinExistence type="predicted"/>
<dbReference type="Pfam" id="PF25312">
    <property type="entry name" value="Allergen_Asp_f_4"/>
    <property type="match status" value="1"/>
</dbReference>
<dbReference type="AlphaFoldDB" id="A0A9W9TQW4"/>
<feature type="region of interest" description="Disordered" evidence="1">
    <location>
        <begin position="78"/>
        <end position="160"/>
    </location>
</feature>
<feature type="compositionally biased region" description="Gly residues" evidence="1">
    <location>
        <begin position="121"/>
        <end position="134"/>
    </location>
</feature>
<dbReference type="GeneID" id="81382642"/>
<dbReference type="PANTHER" id="PTHR42039">
    <property type="entry name" value="PUTATIVE (AFU_ORTHOLOGUE AFUA_3G02940)-RELATED"/>
    <property type="match status" value="1"/>
</dbReference>
<evidence type="ECO:0000256" key="1">
    <source>
        <dbReference type="SAM" id="MobiDB-lite"/>
    </source>
</evidence>
<dbReference type="EMBL" id="JAPQKT010000003">
    <property type="protein sequence ID" value="KAJ5235387.1"/>
    <property type="molecule type" value="Genomic_DNA"/>
</dbReference>
<dbReference type="OrthoDB" id="118256at2759"/>
<dbReference type="Proteomes" id="UP001147733">
    <property type="component" value="Unassembled WGS sequence"/>
</dbReference>
<feature type="compositionally biased region" description="Low complexity" evidence="1">
    <location>
        <begin position="79"/>
        <end position="95"/>
    </location>
</feature>
<protein>
    <submittedName>
        <fullName evidence="2">Allergen</fullName>
    </submittedName>
</protein>
<reference evidence="2" key="1">
    <citation type="submission" date="2022-11" db="EMBL/GenBank/DDBJ databases">
        <authorList>
            <person name="Petersen C."/>
        </authorList>
    </citation>
    <scope>NUCLEOTIDE SEQUENCE</scope>
    <source>
        <strain evidence="2">IBT 23319</strain>
    </source>
</reference>
<organism evidence="2 3">
    <name type="scientific">Penicillium citrinum</name>
    <dbReference type="NCBI Taxonomy" id="5077"/>
    <lineage>
        <taxon>Eukaryota</taxon>
        <taxon>Fungi</taxon>
        <taxon>Dikarya</taxon>
        <taxon>Ascomycota</taxon>
        <taxon>Pezizomycotina</taxon>
        <taxon>Eurotiomycetes</taxon>
        <taxon>Eurotiomycetidae</taxon>
        <taxon>Eurotiales</taxon>
        <taxon>Aspergillaceae</taxon>
        <taxon>Penicillium</taxon>
    </lineage>
</organism>
<dbReference type="GO" id="GO:0005576">
    <property type="term" value="C:extracellular region"/>
    <property type="evidence" value="ECO:0007669"/>
    <property type="project" value="InterPro"/>
</dbReference>
<gene>
    <name evidence="2" type="ORF">N7469_004555</name>
</gene>
<feature type="compositionally biased region" description="Basic residues" evidence="1">
    <location>
        <begin position="22"/>
        <end position="31"/>
    </location>
</feature>
<sequence length="359" mass="37673">MHFKNAAILATALTAGSAVARLHGHERRHAHPKLDLEEAPAAPATTEPPPPPMSRSVVKWSMPPSTSWINNWFGEVSESTSTSTSTSTSSSTTATPVPEFTAYPSNVESTVSAGPAATGSSGSGSSGSGSGSGSGSSASGNWHATPANGEFSRKGFGATTAPKNTGNLDWDYVGNVGSPWGSNIILVDEADASSYKHVIRFEGAHDEPYNILFWNTYGPDGKMDGFWAPHAALKFSLPKGAVKYVAIDDNSQGGWAAAQGEIPTTNFGQYASTWGEFDMSNTKNDGNSGYDVSCIIAQLNNLDIQGMRICDHNGDECSYIGKGLLGLLNAYTSADQGDKTLAVKKQPGPVRLVVDLDYA</sequence>
<accession>A0A9W9TQW4</accession>
<feature type="region of interest" description="Disordered" evidence="1">
    <location>
        <begin position="22"/>
        <end position="58"/>
    </location>
</feature>
<keyword evidence="3" id="KW-1185">Reference proteome</keyword>
<dbReference type="InterPro" id="IPR038903">
    <property type="entry name" value="Allergen_Asp_f_4"/>
</dbReference>
<dbReference type="RefSeq" id="XP_056502887.1">
    <property type="nucleotide sequence ID" value="XM_056643475.1"/>
</dbReference>
<dbReference type="PANTHER" id="PTHR42039:SF1">
    <property type="entry name" value="PUTATIVE (AFU_ORTHOLOGUE AFUA_3G02940)-RELATED"/>
    <property type="match status" value="1"/>
</dbReference>
<evidence type="ECO:0000313" key="2">
    <source>
        <dbReference type="EMBL" id="KAJ5235387.1"/>
    </source>
</evidence>
<dbReference type="GO" id="GO:0019863">
    <property type="term" value="F:IgE binding"/>
    <property type="evidence" value="ECO:0007669"/>
    <property type="project" value="InterPro"/>
</dbReference>